<keyword evidence="3" id="KW-1185">Reference proteome</keyword>
<sequence>MLDTPLSLITDILLPNVRGLVAKRLRAQGMSQNKIALLVGVTQPAIKQYLDEDETSFRDKLIEAGLRNDEIESIVSNLVTLISSSKREDVSLYFTILGLMMLSQLRLCDIHRKLNSSISSDCKICQGLYKEDEERELQLALSLLRTKDVSPLIPEILSNIAFSRTEARDILDVLAIPGRIAVINGIPTPASRPTWGGSRHLATILLQVRQRCQKWRSVMNIKYDERVEKAIGKTGFKSVKVGPSDKRDDNSIATIVANASSECPDVVIHLGGNGVEPNAYVFGLNPMEVSTKVIKIARHCSGFS</sequence>
<reference evidence="2" key="1">
    <citation type="submission" date="2018-05" db="EMBL/GenBank/DDBJ databases">
        <title>Complete Genome Sequences of Extremely Thermoacidophilic, Metal-Mobilizing Type-Strain Members of the Archaeal Family Sulfolobaceae: Acidianus brierleyi DSM-1651T, Acidianus sulfidivorans DSM-18786T, Metallosphaera hakonensis DSM-7519T, and Metallosphaera prunae DSM-10039T.</title>
        <authorList>
            <person name="Counts J.A."/>
            <person name="Kelly R.M."/>
        </authorList>
    </citation>
    <scope>NUCLEOTIDE SEQUENCE [LARGE SCALE GENOMIC DNA]</scope>
    <source>
        <strain evidence="2">HO1-1</strain>
    </source>
</reference>
<dbReference type="EMBL" id="CP029287">
    <property type="protein sequence ID" value="AWR99578.1"/>
    <property type="molecule type" value="Genomic_DNA"/>
</dbReference>
<dbReference type="Pfam" id="PF10120">
    <property type="entry name" value="ThiN"/>
    <property type="match status" value="1"/>
</dbReference>
<dbReference type="Proteomes" id="UP000247586">
    <property type="component" value="Chromosome"/>
</dbReference>
<dbReference type="Gene3D" id="3.40.225.10">
    <property type="entry name" value="Class II aldolase/adducin N-terminal domain"/>
    <property type="match status" value="1"/>
</dbReference>
<organism evidence="2 3">
    <name type="scientific">Metallosphaera hakonensis JCM 8857 = DSM 7519</name>
    <dbReference type="NCBI Taxonomy" id="1293036"/>
    <lineage>
        <taxon>Archaea</taxon>
        <taxon>Thermoproteota</taxon>
        <taxon>Thermoprotei</taxon>
        <taxon>Sulfolobales</taxon>
        <taxon>Sulfolobaceae</taxon>
        <taxon>Metallosphaera</taxon>
    </lineage>
</organism>
<evidence type="ECO:0000313" key="3">
    <source>
        <dbReference type="Proteomes" id="UP000247586"/>
    </source>
</evidence>
<feature type="domain" description="Thiamine-phosphate synthase ThiN" evidence="1">
    <location>
        <begin position="136"/>
        <end position="295"/>
    </location>
</feature>
<name>A0A2U9IU68_9CREN</name>
<dbReference type="RefSeq" id="WP_054836054.1">
    <property type="nucleotide sequence ID" value="NZ_BBBA01000001.1"/>
</dbReference>
<dbReference type="InterPro" id="IPR036409">
    <property type="entry name" value="Aldolase_II/adducin_N_sf"/>
</dbReference>
<protein>
    <submittedName>
        <fullName evidence="2">Transcriptional regulator</fullName>
    </submittedName>
</protein>
<dbReference type="STRING" id="1293036.GCA_001315825_00202"/>
<dbReference type="PANTHER" id="PTHR40730">
    <property type="entry name" value="TRANSCRIPTIONAL REGULATOR PROTEIN-LIKE PROTEIN"/>
    <property type="match status" value="1"/>
</dbReference>
<accession>A0A2U9IU68</accession>
<dbReference type="OrthoDB" id="26806at2157"/>
<evidence type="ECO:0000313" key="2">
    <source>
        <dbReference type="EMBL" id="AWR99578.1"/>
    </source>
</evidence>
<dbReference type="SUPFAM" id="SSF53639">
    <property type="entry name" value="AraD/HMP-PK domain-like"/>
    <property type="match status" value="1"/>
</dbReference>
<proteinExistence type="predicted"/>
<dbReference type="PANTHER" id="PTHR40730:SF4">
    <property type="entry name" value="TRANSCRIPTIONAL REGULATOR"/>
    <property type="match status" value="1"/>
</dbReference>
<gene>
    <name evidence="2" type="ORF">DFR87_07615</name>
</gene>
<dbReference type="InterPro" id="IPR019293">
    <property type="entry name" value="ThiN"/>
</dbReference>
<evidence type="ECO:0000259" key="1">
    <source>
        <dbReference type="Pfam" id="PF10120"/>
    </source>
</evidence>
<dbReference type="AlphaFoldDB" id="A0A2U9IU68"/>
<dbReference type="KEGG" id="mhk:DFR87_07615"/>
<dbReference type="GeneID" id="36835199"/>